<evidence type="ECO:0000256" key="3">
    <source>
        <dbReference type="ARBA" id="ARBA00022485"/>
    </source>
</evidence>
<dbReference type="PANTHER" id="PTHR30038">
    <property type="entry name" value="ALDEHYDE FERREDOXIN OXIDOREDUCTASE"/>
    <property type="match status" value="1"/>
</dbReference>
<dbReference type="EMBL" id="CP017603">
    <property type="protein sequence ID" value="AOY75218.1"/>
    <property type="molecule type" value="Genomic_DNA"/>
</dbReference>
<dbReference type="SUPFAM" id="SSF48310">
    <property type="entry name" value="Aldehyde ferredoxin oxidoreductase, C-terminal domains"/>
    <property type="match status" value="1"/>
</dbReference>
<dbReference type="EC" id="1.-.-.-" evidence="11"/>
<dbReference type="InterPro" id="IPR013983">
    <property type="entry name" value="Ald_Fedxn_OxRdtase_N"/>
</dbReference>
<dbReference type="InterPro" id="IPR013985">
    <property type="entry name" value="Ald_Fedxn_OxRdtase_dom3"/>
</dbReference>
<keyword evidence="6" id="KW-0408">Iron</keyword>
<dbReference type="GO" id="GO:0016625">
    <property type="term" value="F:oxidoreductase activity, acting on the aldehyde or oxo group of donors, iron-sulfur protein as acceptor"/>
    <property type="evidence" value="ECO:0007669"/>
    <property type="project" value="InterPro"/>
</dbReference>
<evidence type="ECO:0000256" key="4">
    <source>
        <dbReference type="ARBA" id="ARBA00022723"/>
    </source>
</evidence>
<accession>A0AAC9RP99</accession>
<evidence type="ECO:0000256" key="8">
    <source>
        <dbReference type="ARBA" id="ARBA00049934"/>
    </source>
</evidence>
<evidence type="ECO:0000256" key="2">
    <source>
        <dbReference type="ARBA" id="ARBA00011032"/>
    </source>
</evidence>
<keyword evidence="3" id="KW-0004">4Fe-4S</keyword>
<evidence type="ECO:0000313" key="11">
    <source>
        <dbReference type="EMBL" id="ARE89651.1"/>
    </source>
</evidence>
<evidence type="ECO:0000313" key="13">
    <source>
        <dbReference type="Proteomes" id="UP000192478"/>
    </source>
</evidence>
<dbReference type="Proteomes" id="UP000192478">
    <property type="component" value="Chromosome"/>
</dbReference>
<name>A0AAC9RP99_9CLOT</name>
<dbReference type="PANTHER" id="PTHR30038:SF0">
    <property type="entry name" value="TUNGSTEN-CONTAINING ALDEHYDE FERREDOXIN OXIDOREDUCTASE"/>
    <property type="match status" value="1"/>
</dbReference>
<dbReference type="InterPro" id="IPR013984">
    <property type="entry name" value="Ald_Fedxn_OxRdtase_dom2"/>
</dbReference>
<sequence length="587" mass="61644">MNKFIRVDMTTLKVTTEEVPAKYAGLGGRALTSNFVNDEVKPTCHALGKNNKLIFAPGLLSGTSAPNSGRLSVGAKSPLTGTIKESNTGGSFSQKMAKMGIKALVIEGMPADDKFYVIKIDVNGVTIDEAPAEILGGCGNYEAIKILSEKYGAKVGIGLAGPAGENRLPSANISFKDPEGNIRSAGRGGLGAVLGSKKVKALVIDDAGAGAVPIADPEKFKAASKVFAKAMLDHPVSGQGLAAYGTNVLVNILNEAGGLPTKNFTAGRIDYNDNISGETLNATISERGGDGKVSHGCHAGCIIRCSQWYPDKDGKYITSGFEYETIWGLGADAGIKDLDAIAYCDREMDDIGVDSIETAVAVATAMEGGLIPYGDGKAALEAIKEIRKPTPLGRILGSGTAVVGKVCGLYRTPVVKDQGIPAYDPRPVKGIGLTYATSTMGADHTAGYCISGNILKVGADIDPLKKDGQIEYSRAMQIATAAVDSTGMCLFITFGTADNPAGHQSLIDMINAQYGTSLTSEDVNKLGESVLKVERAFNKAAGFTNAHDRLPEFFEYEPCPPHNAVWDFTPEEIDEVYAFENEGACNC</sequence>
<dbReference type="GO" id="GO:0046872">
    <property type="term" value="F:metal ion binding"/>
    <property type="evidence" value="ECO:0007669"/>
    <property type="project" value="UniProtKB-KW"/>
</dbReference>
<protein>
    <submittedName>
        <fullName evidence="10">Aldehyde ferredoxin oxidoreductase</fullName>
    </submittedName>
    <submittedName>
        <fullName evidence="11">Oxidoreductase YdhV</fullName>
        <ecNumber evidence="11">1.-.-.-</ecNumber>
    </submittedName>
</protein>
<dbReference type="SMART" id="SM00790">
    <property type="entry name" value="AFOR_N"/>
    <property type="match status" value="1"/>
</dbReference>
<comment type="similarity">
    <text evidence="2">Belongs to the AOR/FOR family.</text>
</comment>
<dbReference type="InterPro" id="IPR051919">
    <property type="entry name" value="W-dependent_AOR"/>
</dbReference>
<keyword evidence="5 11" id="KW-0560">Oxidoreductase</keyword>
<keyword evidence="12" id="KW-1185">Reference proteome</keyword>
<evidence type="ECO:0000256" key="5">
    <source>
        <dbReference type="ARBA" id="ARBA00023002"/>
    </source>
</evidence>
<dbReference type="InterPro" id="IPR036021">
    <property type="entry name" value="Tungsten_al_ferr_oxy-like_C"/>
</dbReference>
<dbReference type="Proteomes" id="UP000177894">
    <property type="component" value="Chromosome"/>
</dbReference>
<evidence type="ECO:0000313" key="10">
    <source>
        <dbReference type="EMBL" id="AOY75218.1"/>
    </source>
</evidence>
<dbReference type="KEGG" id="cfm:BJL90_04450"/>
<evidence type="ECO:0000256" key="6">
    <source>
        <dbReference type="ARBA" id="ARBA00023004"/>
    </source>
</evidence>
<dbReference type="SUPFAM" id="SSF56228">
    <property type="entry name" value="Aldehyde ferredoxin oxidoreductase, N-terminal domain"/>
    <property type="match status" value="1"/>
</dbReference>
<comment type="cofactor">
    <cofactor evidence="8">
        <name>tungstopterin</name>
        <dbReference type="ChEBI" id="CHEBI:30402"/>
    </cofactor>
</comment>
<dbReference type="EMBL" id="CP020559">
    <property type="protein sequence ID" value="ARE89651.1"/>
    <property type="molecule type" value="Genomic_DNA"/>
</dbReference>
<dbReference type="Gene3D" id="1.10.599.10">
    <property type="entry name" value="Aldehyde Ferredoxin Oxidoreductase Protein, subunit A, domain 3"/>
    <property type="match status" value="1"/>
</dbReference>
<gene>
    <name evidence="11" type="primary">ydhV_2</name>
    <name evidence="10" type="ORF">BJL90_04450</name>
    <name evidence="11" type="ORF">CLFO_41320</name>
</gene>
<keyword evidence="4" id="KW-0479">Metal-binding</keyword>
<dbReference type="RefSeq" id="WP_070964595.1">
    <property type="nucleotide sequence ID" value="NZ_CP017603.1"/>
</dbReference>
<dbReference type="Gene3D" id="3.60.9.10">
    <property type="entry name" value="Aldehyde ferredoxin oxidoreductase, N-terminal domain"/>
    <property type="match status" value="1"/>
</dbReference>
<evidence type="ECO:0000259" key="9">
    <source>
        <dbReference type="SMART" id="SM00790"/>
    </source>
</evidence>
<proteinExistence type="inferred from homology"/>
<dbReference type="InterPro" id="IPR001203">
    <property type="entry name" value="OxRdtase_Ald_Fedxn_C"/>
</dbReference>
<reference evidence="10 12" key="1">
    <citation type="submission" date="2016-10" db="EMBL/GenBank/DDBJ databases">
        <title>Complete Genome Sequence of Acetogen Clostridium formicoaceticum ATCC 27076.</title>
        <authorList>
            <person name="Bao T."/>
            <person name="Cheng C."/>
            <person name="Zhao J."/>
            <person name="Yang S.-T."/>
            <person name="Wang J."/>
            <person name="Wang M."/>
        </authorList>
    </citation>
    <scope>NUCLEOTIDE SEQUENCE [LARGE SCALE GENOMIC DNA]</scope>
    <source>
        <strain evidence="10 12">ATCC 27076</strain>
    </source>
</reference>
<dbReference type="Pfam" id="PF01314">
    <property type="entry name" value="AFOR_C"/>
    <property type="match status" value="1"/>
</dbReference>
<reference evidence="11 13" key="2">
    <citation type="submission" date="2017-03" db="EMBL/GenBank/DDBJ databases">
        <title>Complete sequence of Clostridium formicaceticum DSM 92.</title>
        <authorList>
            <person name="Poehlein A."/>
            <person name="Karl M."/>
            <person name="Bengelsdorf F.R."/>
            <person name="Duerre P."/>
            <person name="Daniel R."/>
        </authorList>
    </citation>
    <scope>NUCLEOTIDE SEQUENCE [LARGE SCALE GENOMIC DNA]</scope>
    <source>
        <strain evidence="11 13">DSM 92</strain>
    </source>
</reference>
<dbReference type="Gene3D" id="1.10.569.10">
    <property type="entry name" value="Aldehyde Ferredoxin Oxidoreductase Protein, subunit A, domain 2"/>
    <property type="match status" value="1"/>
</dbReference>
<feature type="domain" description="Aldehyde ferredoxin oxidoreductase N-terminal" evidence="9">
    <location>
        <begin position="1"/>
        <end position="208"/>
    </location>
</feature>
<dbReference type="GO" id="GO:0009055">
    <property type="term" value="F:electron transfer activity"/>
    <property type="evidence" value="ECO:0007669"/>
    <property type="project" value="InterPro"/>
</dbReference>
<evidence type="ECO:0000313" key="12">
    <source>
        <dbReference type="Proteomes" id="UP000177894"/>
    </source>
</evidence>
<dbReference type="AlphaFoldDB" id="A0AAC9RP99"/>
<comment type="cofactor">
    <cofactor evidence="1">
        <name>[4Fe-4S] cluster</name>
        <dbReference type="ChEBI" id="CHEBI:49883"/>
    </cofactor>
</comment>
<dbReference type="InterPro" id="IPR036503">
    <property type="entry name" value="Ald_Fedxn_OxRdtase_N_sf"/>
</dbReference>
<evidence type="ECO:0000256" key="1">
    <source>
        <dbReference type="ARBA" id="ARBA00001966"/>
    </source>
</evidence>
<dbReference type="GO" id="GO:0051539">
    <property type="term" value="F:4 iron, 4 sulfur cluster binding"/>
    <property type="evidence" value="ECO:0007669"/>
    <property type="project" value="UniProtKB-KW"/>
</dbReference>
<organism evidence="11 13">
    <name type="scientific">Clostridium formicaceticum</name>
    <dbReference type="NCBI Taxonomy" id="1497"/>
    <lineage>
        <taxon>Bacteria</taxon>
        <taxon>Bacillati</taxon>
        <taxon>Bacillota</taxon>
        <taxon>Clostridia</taxon>
        <taxon>Eubacteriales</taxon>
        <taxon>Clostridiaceae</taxon>
        <taxon>Clostridium</taxon>
    </lineage>
</organism>
<evidence type="ECO:0000256" key="7">
    <source>
        <dbReference type="ARBA" id="ARBA00023014"/>
    </source>
</evidence>
<dbReference type="Pfam" id="PF02730">
    <property type="entry name" value="AFOR_N"/>
    <property type="match status" value="1"/>
</dbReference>
<keyword evidence="7" id="KW-0411">Iron-sulfur</keyword>